<feature type="region of interest" description="Disordered" evidence="1">
    <location>
        <begin position="1"/>
        <end position="25"/>
    </location>
</feature>
<sequence length="58" mass="6617">MDVSRMKTDEREEFGEGILGEIDPEVSTHVNTPITLLVQSTKTQNEDEKNINSYSFEN</sequence>
<evidence type="ECO:0000313" key="2">
    <source>
        <dbReference type="EMBL" id="GBN69771.1"/>
    </source>
</evidence>
<name>A0A4Y2R2E5_ARAVE</name>
<comment type="caution">
    <text evidence="2">The sequence shown here is derived from an EMBL/GenBank/DDBJ whole genome shotgun (WGS) entry which is preliminary data.</text>
</comment>
<dbReference type="EMBL" id="BGPR01224796">
    <property type="protein sequence ID" value="GBN69771.1"/>
    <property type="molecule type" value="Genomic_DNA"/>
</dbReference>
<organism evidence="2 3">
    <name type="scientific">Araneus ventricosus</name>
    <name type="common">Orbweaver spider</name>
    <name type="synonym">Epeira ventricosa</name>
    <dbReference type="NCBI Taxonomy" id="182803"/>
    <lineage>
        <taxon>Eukaryota</taxon>
        <taxon>Metazoa</taxon>
        <taxon>Ecdysozoa</taxon>
        <taxon>Arthropoda</taxon>
        <taxon>Chelicerata</taxon>
        <taxon>Arachnida</taxon>
        <taxon>Araneae</taxon>
        <taxon>Araneomorphae</taxon>
        <taxon>Entelegynae</taxon>
        <taxon>Araneoidea</taxon>
        <taxon>Araneidae</taxon>
        <taxon>Araneus</taxon>
    </lineage>
</organism>
<accession>A0A4Y2R2E5</accession>
<feature type="compositionally biased region" description="Basic and acidic residues" evidence="1">
    <location>
        <begin position="1"/>
        <end position="10"/>
    </location>
</feature>
<dbReference type="AlphaFoldDB" id="A0A4Y2R2E5"/>
<feature type="region of interest" description="Disordered" evidence="1">
    <location>
        <begin position="37"/>
        <end position="58"/>
    </location>
</feature>
<feature type="non-terminal residue" evidence="2">
    <location>
        <position position="58"/>
    </location>
</feature>
<gene>
    <name evidence="2" type="ORF">AVEN_128374_1</name>
</gene>
<evidence type="ECO:0000256" key="1">
    <source>
        <dbReference type="SAM" id="MobiDB-lite"/>
    </source>
</evidence>
<dbReference type="Proteomes" id="UP000499080">
    <property type="component" value="Unassembled WGS sequence"/>
</dbReference>
<protein>
    <submittedName>
        <fullName evidence="2">Uncharacterized protein</fullName>
    </submittedName>
</protein>
<reference evidence="2 3" key="1">
    <citation type="journal article" date="2019" name="Sci. Rep.">
        <title>Orb-weaving spider Araneus ventricosus genome elucidates the spidroin gene catalogue.</title>
        <authorList>
            <person name="Kono N."/>
            <person name="Nakamura H."/>
            <person name="Ohtoshi R."/>
            <person name="Moran D.A.P."/>
            <person name="Shinohara A."/>
            <person name="Yoshida Y."/>
            <person name="Fujiwara M."/>
            <person name="Mori M."/>
            <person name="Tomita M."/>
            <person name="Arakawa K."/>
        </authorList>
    </citation>
    <scope>NUCLEOTIDE SEQUENCE [LARGE SCALE GENOMIC DNA]</scope>
</reference>
<keyword evidence="3" id="KW-1185">Reference proteome</keyword>
<proteinExistence type="predicted"/>
<evidence type="ECO:0000313" key="3">
    <source>
        <dbReference type="Proteomes" id="UP000499080"/>
    </source>
</evidence>